<keyword evidence="7" id="KW-1185">Reference proteome</keyword>
<dbReference type="InterPro" id="IPR001647">
    <property type="entry name" value="HTH_TetR"/>
</dbReference>
<keyword evidence="2 4" id="KW-0238">DNA-binding</keyword>
<dbReference type="SUPFAM" id="SSF46689">
    <property type="entry name" value="Homeodomain-like"/>
    <property type="match status" value="1"/>
</dbReference>
<dbReference type="PANTHER" id="PTHR30055">
    <property type="entry name" value="HTH-TYPE TRANSCRIPTIONAL REGULATOR RUTR"/>
    <property type="match status" value="1"/>
</dbReference>
<dbReference type="RefSeq" id="WP_270689943.1">
    <property type="nucleotide sequence ID" value="NZ_JAQFWQ010000126.1"/>
</dbReference>
<feature type="domain" description="HTH tetR-type" evidence="5">
    <location>
        <begin position="7"/>
        <end position="67"/>
    </location>
</feature>
<dbReference type="InterPro" id="IPR041347">
    <property type="entry name" value="MftR_C"/>
</dbReference>
<evidence type="ECO:0000256" key="3">
    <source>
        <dbReference type="ARBA" id="ARBA00023163"/>
    </source>
</evidence>
<dbReference type="PROSITE" id="PS50977">
    <property type="entry name" value="HTH_TETR_2"/>
    <property type="match status" value="1"/>
</dbReference>
<evidence type="ECO:0000256" key="4">
    <source>
        <dbReference type="PROSITE-ProRule" id="PRU00335"/>
    </source>
</evidence>
<reference evidence="6 7" key="1">
    <citation type="submission" date="2023-01" db="EMBL/GenBank/DDBJ databases">
        <title>Draft genome sequence of Nocardiopsis sp. RSe5-2 isolated from halophytes.</title>
        <authorList>
            <person name="Duangmal K."/>
            <person name="Chantavorakit T."/>
        </authorList>
    </citation>
    <scope>NUCLEOTIDE SEQUENCE [LARGE SCALE GENOMIC DNA]</scope>
    <source>
        <strain evidence="6 7">RSe5-2</strain>
    </source>
</reference>
<evidence type="ECO:0000256" key="1">
    <source>
        <dbReference type="ARBA" id="ARBA00023015"/>
    </source>
</evidence>
<dbReference type="PANTHER" id="PTHR30055:SF238">
    <property type="entry name" value="MYCOFACTOCIN BIOSYNTHESIS TRANSCRIPTIONAL REGULATOR MFTR-RELATED"/>
    <property type="match status" value="1"/>
</dbReference>
<organism evidence="6 7">
    <name type="scientific">Nocardiopsis endophytica</name>
    <dbReference type="NCBI Taxonomy" id="3018445"/>
    <lineage>
        <taxon>Bacteria</taxon>
        <taxon>Bacillati</taxon>
        <taxon>Actinomycetota</taxon>
        <taxon>Actinomycetes</taxon>
        <taxon>Streptosporangiales</taxon>
        <taxon>Nocardiopsidaceae</taxon>
        <taxon>Nocardiopsis</taxon>
    </lineage>
</organism>
<gene>
    <name evidence="6" type="ORF">O4J56_28000</name>
</gene>
<dbReference type="Gene3D" id="1.10.357.10">
    <property type="entry name" value="Tetracycline Repressor, domain 2"/>
    <property type="match status" value="1"/>
</dbReference>
<evidence type="ECO:0000313" key="6">
    <source>
        <dbReference type="EMBL" id="MDA2814520.1"/>
    </source>
</evidence>
<dbReference type="PRINTS" id="PR00455">
    <property type="entry name" value="HTHTETR"/>
</dbReference>
<evidence type="ECO:0000256" key="2">
    <source>
        <dbReference type="ARBA" id="ARBA00023125"/>
    </source>
</evidence>
<dbReference type="InterPro" id="IPR050109">
    <property type="entry name" value="HTH-type_TetR-like_transc_reg"/>
</dbReference>
<feature type="DNA-binding region" description="H-T-H motif" evidence="4">
    <location>
        <begin position="30"/>
        <end position="49"/>
    </location>
</feature>
<dbReference type="Proteomes" id="UP001527866">
    <property type="component" value="Unassembled WGS sequence"/>
</dbReference>
<dbReference type="InterPro" id="IPR009057">
    <property type="entry name" value="Homeodomain-like_sf"/>
</dbReference>
<dbReference type="Pfam" id="PF00440">
    <property type="entry name" value="TetR_N"/>
    <property type="match status" value="1"/>
</dbReference>
<accession>A0ABT4UDT9</accession>
<sequence length="192" mass="20648">MSARRREAVRTEIARAATALFAEKGVAATTGEDIAAAIGISSRTLWRYFPSKEGCVRPLLTSGLEAMASWLRTWPHGTGLIDHLGDRAASAEERPAPGPIDALVRMTRTEPGIRAVWMEVHREAEEVFAAILAERAGRPADDLEVRVHAAALNAALRLGAEHRALGGGGADYAATVREALRPLEEGLPLLRE</sequence>
<dbReference type="Gene3D" id="1.10.10.60">
    <property type="entry name" value="Homeodomain-like"/>
    <property type="match status" value="1"/>
</dbReference>
<evidence type="ECO:0000313" key="7">
    <source>
        <dbReference type="Proteomes" id="UP001527866"/>
    </source>
</evidence>
<protein>
    <submittedName>
        <fullName evidence="6">TetR family transcriptional regulator</fullName>
    </submittedName>
</protein>
<proteinExistence type="predicted"/>
<keyword evidence="1" id="KW-0805">Transcription regulation</keyword>
<dbReference type="Pfam" id="PF17754">
    <property type="entry name" value="TetR_C_14"/>
    <property type="match status" value="1"/>
</dbReference>
<keyword evidence="3" id="KW-0804">Transcription</keyword>
<dbReference type="EMBL" id="JAQFWQ010000126">
    <property type="protein sequence ID" value="MDA2814520.1"/>
    <property type="molecule type" value="Genomic_DNA"/>
</dbReference>
<evidence type="ECO:0000259" key="5">
    <source>
        <dbReference type="PROSITE" id="PS50977"/>
    </source>
</evidence>
<name>A0ABT4UDT9_9ACTN</name>
<comment type="caution">
    <text evidence="6">The sequence shown here is derived from an EMBL/GenBank/DDBJ whole genome shotgun (WGS) entry which is preliminary data.</text>
</comment>